<dbReference type="Proteomes" id="UP000663419">
    <property type="component" value="Chromosome 1"/>
</dbReference>
<sequence length="154" mass="17698">MGFSRLTDRSLQRPSRERKDKSNFCISSSQPGPNSLIGHPFSWSKHTWQALFGHLYTFNIHGSDRPIHNDDTYTSNFFIYHPPSTANLRLPLYRTWLDKLWLARLPCTAANAIMRKVANALKNIEKALFFLVCHGNDGKEQFPSSAETICFRNP</sequence>
<organism evidence="2 3">
    <name type="scientific">Ajellomyces capsulatus (strain H88)</name>
    <name type="common">Darling's disease fungus</name>
    <name type="synonym">Histoplasma capsulatum</name>
    <dbReference type="NCBI Taxonomy" id="544711"/>
    <lineage>
        <taxon>Eukaryota</taxon>
        <taxon>Fungi</taxon>
        <taxon>Dikarya</taxon>
        <taxon>Ascomycota</taxon>
        <taxon>Pezizomycotina</taxon>
        <taxon>Eurotiomycetes</taxon>
        <taxon>Eurotiomycetidae</taxon>
        <taxon>Onygenales</taxon>
        <taxon>Ajellomycetaceae</taxon>
        <taxon>Histoplasma</taxon>
    </lineage>
</organism>
<accession>A0A8A1L763</accession>
<name>A0A8A1L763_AJEC8</name>
<keyword evidence="2" id="KW-0689">Ribosomal protein</keyword>
<protein>
    <submittedName>
        <fullName evidence="2">60S ribosomal protein L37A</fullName>
    </submittedName>
</protein>
<dbReference type="EMBL" id="CP069102">
    <property type="protein sequence ID" value="QSS49959.1"/>
    <property type="molecule type" value="Genomic_DNA"/>
</dbReference>
<dbReference type="GO" id="GO:0005840">
    <property type="term" value="C:ribosome"/>
    <property type="evidence" value="ECO:0007669"/>
    <property type="project" value="UniProtKB-KW"/>
</dbReference>
<gene>
    <name evidence="2" type="ORF">I7I53_10486</name>
</gene>
<feature type="region of interest" description="Disordered" evidence="1">
    <location>
        <begin position="1"/>
        <end position="31"/>
    </location>
</feature>
<feature type="compositionally biased region" description="Basic and acidic residues" evidence="1">
    <location>
        <begin position="1"/>
        <end position="22"/>
    </location>
</feature>
<dbReference type="AlphaFoldDB" id="A0A8A1L763"/>
<dbReference type="VEuPathDB" id="FungiDB:I7I53_10486"/>
<evidence type="ECO:0000256" key="1">
    <source>
        <dbReference type="SAM" id="MobiDB-lite"/>
    </source>
</evidence>
<keyword evidence="2" id="KW-0687">Ribonucleoprotein</keyword>
<proteinExistence type="predicted"/>
<reference evidence="2" key="1">
    <citation type="submission" date="2021-01" db="EMBL/GenBank/DDBJ databases">
        <title>Chromosome-level genome assembly of a human fungal pathogen reveals clustering of transcriptionally co-regulated genes.</title>
        <authorList>
            <person name="Voorhies M."/>
            <person name="Cohen S."/>
            <person name="Shea T.P."/>
            <person name="Petrus S."/>
            <person name="Munoz J.F."/>
            <person name="Poplawski S."/>
            <person name="Goldman W.E."/>
            <person name="Michael T."/>
            <person name="Cuomo C.A."/>
            <person name="Sil A."/>
            <person name="Beyhan S."/>
        </authorList>
    </citation>
    <scope>NUCLEOTIDE SEQUENCE</scope>
    <source>
        <strain evidence="2">H88</strain>
    </source>
</reference>
<evidence type="ECO:0000313" key="2">
    <source>
        <dbReference type="EMBL" id="QSS49959.1"/>
    </source>
</evidence>
<evidence type="ECO:0000313" key="3">
    <source>
        <dbReference type="Proteomes" id="UP000663419"/>
    </source>
</evidence>